<dbReference type="AlphaFoldDB" id="A0A1R2B8Z0"/>
<dbReference type="Proteomes" id="UP000187209">
    <property type="component" value="Unassembled WGS sequence"/>
</dbReference>
<organism evidence="1 2">
    <name type="scientific">Stentor coeruleus</name>
    <dbReference type="NCBI Taxonomy" id="5963"/>
    <lineage>
        <taxon>Eukaryota</taxon>
        <taxon>Sar</taxon>
        <taxon>Alveolata</taxon>
        <taxon>Ciliophora</taxon>
        <taxon>Postciliodesmatophora</taxon>
        <taxon>Heterotrichea</taxon>
        <taxon>Heterotrichida</taxon>
        <taxon>Stentoridae</taxon>
        <taxon>Stentor</taxon>
    </lineage>
</organism>
<dbReference type="EMBL" id="MPUH01000835">
    <property type="protein sequence ID" value="OMJ73248.1"/>
    <property type="molecule type" value="Genomic_DNA"/>
</dbReference>
<protein>
    <submittedName>
        <fullName evidence="1">Uncharacterized protein</fullName>
    </submittedName>
</protein>
<evidence type="ECO:0000313" key="1">
    <source>
        <dbReference type="EMBL" id="OMJ73248.1"/>
    </source>
</evidence>
<comment type="caution">
    <text evidence="1">The sequence shown here is derived from an EMBL/GenBank/DDBJ whole genome shotgun (WGS) entry which is preliminary data.</text>
</comment>
<sequence length="118" mass="14052">MVSRFTWTQLKNFESAALRARVPENIPGLIPRSVASNAKWIRRTTTYERNGETCVMGNLWMIRTSFFIFVTCCIYQQWRILTFGWTEYQEHHSYNFDNIIYDKQSTRMIPYHSPEGCP</sequence>
<name>A0A1R2B8Z0_9CILI</name>
<proteinExistence type="predicted"/>
<reference evidence="1 2" key="1">
    <citation type="submission" date="2016-11" db="EMBL/GenBank/DDBJ databases">
        <title>The macronuclear genome of Stentor coeruleus: a giant cell with tiny introns.</title>
        <authorList>
            <person name="Slabodnick M."/>
            <person name="Ruby J.G."/>
            <person name="Reiff S.B."/>
            <person name="Swart E.C."/>
            <person name="Gosai S."/>
            <person name="Prabakaran S."/>
            <person name="Witkowska E."/>
            <person name="Larue G.E."/>
            <person name="Fisher S."/>
            <person name="Freeman R.M."/>
            <person name="Gunawardena J."/>
            <person name="Chu W."/>
            <person name="Stover N.A."/>
            <person name="Gregory B.D."/>
            <person name="Nowacki M."/>
            <person name="Derisi J."/>
            <person name="Roy S.W."/>
            <person name="Marshall W.F."/>
            <person name="Sood P."/>
        </authorList>
    </citation>
    <scope>NUCLEOTIDE SEQUENCE [LARGE SCALE GENOMIC DNA]</scope>
    <source>
        <strain evidence="1">WM001</strain>
    </source>
</reference>
<evidence type="ECO:0000313" key="2">
    <source>
        <dbReference type="Proteomes" id="UP000187209"/>
    </source>
</evidence>
<dbReference type="OrthoDB" id="319513at2759"/>
<keyword evidence="2" id="KW-1185">Reference proteome</keyword>
<gene>
    <name evidence="1" type="ORF">SteCoe_28089</name>
</gene>
<accession>A0A1R2B8Z0</accession>